<keyword evidence="2" id="KW-1133">Transmembrane helix</keyword>
<comment type="caution">
    <text evidence="3">The sequence shown here is derived from an EMBL/GenBank/DDBJ whole genome shotgun (WGS) entry which is preliminary data.</text>
</comment>
<dbReference type="InterPro" id="IPR007060">
    <property type="entry name" value="FtsL/DivIC"/>
</dbReference>
<sequence length="189" mass="19773">MSAVRGRRGGPAAEARGRRTSGARPARSAGPSREASRPGQRRSSRYTANAGRGGAVAHRPLITGRAVLLVALVLLLALTLAGPLRQYVAGRQDLAELAAEGSALDRRAEELQEQLTRQADPAYTRQQAQSRLAYVLPGDRLVVVADGETVPGATEADAATPATAPDRTWYEGLLESVATADGDAAEPTP</sequence>
<keyword evidence="2" id="KW-0472">Membrane</keyword>
<dbReference type="EMBL" id="JAAGWK010000024">
    <property type="protein sequence ID" value="NEL55592.1"/>
    <property type="molecule type" value="Genomic_DNA"/>
</dbReference>
<dbReference type="Pfam" id="PF04977">
    <property type="entry name" value="DivIC"/>
    <property type="match status" value="1"/>
</dbReference>
<accession>A0A7K3WGT5</accession>
<dbReference type="RefSeq" id="WP_162393062.1">
    <property type="nucleotide sequence ID" value="NZ_JAABOZ010000004.1"/>
</dbReference>
<evidence type="ECO:0000256" key="2">
    <source>
        <dbReference type="SAM" id="Phobius"/>
    </source>
</evidence>
<proteinExistence type="predicted"/>
<evidence type="ECO:0000313" key="4">
    <source>
        <dbReference type="Proteomes" id="UP000470470"/>
    </source>
</evidence>
<evidence type="ECO:0000256" key="1">
    <source>
        <dbReference type="SAM" id="MobiDB-lite"/>
    </source>
</evidence>
<name>A0A7K3WGT5_9ACTN</name>
<evidence type="ECO:0000313" key="3">
    <source>
        <dbReference type="EMBL" id="NEL55592.1"/>
    </source>
</evidence>
<dbReference type="Proteomes" id="UP000470470">
    <property type="component" value="Unassembled WGS sequence"/>
</dbReference>
<feature type="transmembrane region" description="Helical" evidence="2">
    <location>
        <begin position="66"/>
        <end position="84"/>
    </location>
</feature>
<organism evidence="3 4">
    <name type="scientific">Goekera deserti</name>
    <dbReference type="NCBI Taxonomy" id="2497753"/>
    <lineage>
        <taxon>Bacteria</taxon>
        <taxon>Bacillati</taxon>
        <taxon>Actinomycetota</taxon>
        <taxon>Actinomycetes</taxon>
        <taxon>Geodermatophilales</taxon>
        <taxon>Geodermatophilaceae</taxon>
        <taxon>Goekera</taxon>
    </lineage>
</organism>
<feature type="region of interest" description="Disordered" evidence="1">
    <location>
        <begin position="1"/>
        <end position="53"/>
    </location>
</feature>
<gene>
    <name evidence="3" type="ORF">G1H19_16535</name>
</gene>
<dbReference type="AlphaFoldDB" id="A0A7K3WGT5"/>
<keyword evidence="2" id="KW-0812">Transmembrane</keyword>
<keyword evidence="4" id="KW-1185">Reference proteome</keyword>
<reference evidence="3 4" key="1">
    <citation type="submission" date="2020-02" db="EMBL/GenBank/DDBJ databases">
        <title>The whole genome sequence of CPCC 205119.</title>
        <authorList>
            <person name="Jiang Z."/>
        </authorList>
    </citation>
    <scope>NUCLEOTIDE SEQUENCE [LARGE SCALE GENOMIC DNA]</scope>
    <source>
        <strain evidence="3 4">CPCC 205119</strain>
    </source>
</reference>
<protein>
    <submittedName>
        <fullName evidence="3">Septum formation initiator family protein</fullName>
    </submittedName>
</protein>